<dbReference type="Proteomes" id="UP000256328">
    <property type="component" value="Unassembled WGS sequence"/>
</dbReference>
<feature type="compositionally biased region" description="Basic and acidic residues" evidence="4">
    <location>
        <begin position="351"/>
        <end position="360"/>
    </location>
</feature>
<feature type="region of interest" description="Disordered" evidence="4">
    <location>
        <begin position="535"/>
        <end position="559"/>
    </location>
</feature>
<dbReference type="OrthoDB" id="5569911at2759"/>
<evidence type="ECO:0000259" key="5">
    <source>
        <dbReference type="Pfam" id="PF15456"/>
    </source>
</evidence>
<organism evidence="7 8">
    <name type="scientific">Coleophoma crateriformis</name>
    <dbReference type="NCBI Taxonomy" id="565419"/>
    <lineage>
        <taxon>Eukaryota</taxon>
        <taxon>Fungi</taxon>
        <taxon>Dikarya</taxon>
        <taxon>Ascomycota</taxon>
        <taxon>Pezizomycotina</taxon>
        <taxon>Leotiomycetes</taxon>
        <taxon>Helotiales</taxon>
        <taxon>Dermateaceae</taxon>
        <taxon>Coleophoma</taxon>
    </lineage>
</organism>
<evidence type="ECO:0000256" key="3">
    <source>
        <dbReference type="SAM" id="Coils"/>
    </source>
</evidence>
<keyword evidence="3" id="KW-0175">Coiled coil</keyword>
<dbReference type="InterPro" id="IPR050308">
    <property type="entry name" value="MukB/SMC"/>
</dbReference>
<feature type="region of interest" description="Disordered" evidence="4">
    <location>
        <begin position="479"/>
        <end position="506"/>
    </location>
</feature>
<dbReference type="Pfam" id="PF25078">
    <property type="entry name" value="DUF7801"/>
    <property type="match status" value="1"/>
</dbReference>
<feature type="coiled-coil region" evidence="3">
    <location>
        <begin position="964"/>
        <end position="1054"/>
    </location>
</feature>
<keyword evidence="1" id="KW-0963">Cytoplasm</keyword>
<feature type="compositionally biased region" description="Polar residues" evidence="4">
    <location>
        <begin position="431"/>
        <end position="450"/>
    </location>
</feature>
<evidence type="ECO:0000313" key="8">
    <source>
        <dbReference type="Proteomes" id="UP000256328"/>
    </source>
</evidence>
<feature type="coiled-coil region" evidence="3">
    <location>
        <begin position="781"/>
        <end position="865"/>
    </location>
</feature>
<protein>
    <submittedName>
        <fullName evidence="7">Uncharacterized protein</fullName>
    </submittedName>
</protein>
<feature type="region of interest" description="Disordered" evidence="4">
    <location>
        <begin position="171"/>
        <end position="196"/>
    </location>
</feature>
<evidence type="ECO:0000256" key="2">
    <source>
        <dbReference type="ARBA" id="ARBA00023125"/>
    </source>
</evidence>
<feature type="region of interest" description="Disordered" evidence="4">
    <location>
        <begin position="351"/>
        <end position="385"/>
    </location>
</feature>
<evidence type="ECO:0000259" key="6">
    <source>
        <dbReference type="Pfam" id="PF25078"/>
    </source>
</evidence>
<dbReference type="InterPro" id="IPR056703">
    <property type="entry name" value="DUF7801"/>
</dbReference>
<comment type="caution">
    <text evidence="7">The sequence shown here is derived from an EMBL/GenBank/DDBJ whole genome shotgun (WGS) entry which is preliminary data.</text>
</comment>
<feature type="compositionally biased region" description="Basic and acidic residues" evidence="4">
    <location>
        <begin position="1096"/>
        <end position="1112"/>
    </location>
</feature>
<dbReference type="Gene3D" id="1.10.287.1490">
    <property type="match status" value="1"/>
</dbReference>
<feature type="coiled-coil region" evidence="3">
    <location>
        <begin position="905"/>
        <end position="939"/>
    </location>
</feature>
<dbReference type="PANTHER" id="PTHR42963:SF1">
    <property type="entry name" value="DUF4476 DOMAIN-CONTAINING PROTEIN"/>
    <property type="match status" value="1"/>
</dbReference>
<dbReference type="AlphaFoldDB" id="A0A3D8R2P6"/>
<proteinExistence type="predicted"/>
<dbReference type="InterPro" id="IPR029191">
    <property type="entry name" value="Uds1"/>
</dbReference>
<feature type="compositionally biased region" description="Acidic residues" evidence="4">
    <location>
        <begin position="701"/>
        <end position="716"/>
    </location>
</feature>
<feature type="compositionally biased region" description="Polar residues" evidence="4">
    <location>
        <begin position="171"/>
        <end position="187"/>
    </location>
</feature>
<feature type="domain" description="Up-regulated during septation protein 1" evidence="5">
    <location>
        <begin position="287"/>
        <end position="422"/>
    </location>
</feature>
<name>A0A3D8R2P6_9HELO</name>
<dbReference type="EMBL" id="PDLN01000013">
    <property type="protein sequence ID" value="RDW68256.1"/>
    <property type="molecule type" value="Genomic_DNA"/>
</dbReference>
<feature type="region of interest" description="Disordered" evidence="4">
    <location>
        <begin position="681"/>
        <end position="720"/>
    </location>
</feature>
<evidence type="ECO:0000256" key="4">
    <source>
        <dbReference type="SAM" id="MobiDB-lite"/>
    </source>
</evidence>
<keyword evidence="2" id="KW-0238">DNA-binding</keyword>
<feature type="coiled-coil region" evidence="3">
    <location>
        <begin position="302"/>
        <end position="329"/>
    </location>
</feature>
<dbReference type="Pfam" id="PF15456">
    <property type="entry name" value="Uds1"/>
    <property type="match status" value="1"/>
</dbReference>
<feature type="compositionally biased region" description="Basic and acidic residues" evidence="4">
    <location>
        <begin position="479"/>
        <end position="492"/>
    </location>
</feature>
<feature type="domain" description="DUF7801" evidence="6">
    <location>
        <begin position="906"/>
        <end position="1057"/>
    </location>
</feature>
<feature type="region of interest" description="Disordered" evidence="4">
    <location>
        <begin position="423"/>
        <end position="450"/>
    </location>
</feature>
<evidence type="ECO:0000313" key="7">
    <source>
        <dbReference type="EMBL" id="RDW68256.1"/>
    </source>
</evidence>
<evidence type="ECO:0000256" key="1">
    <source>
        <dbReference type="ARBA" id="ARBA00022490"/>
    </source>
</evidence>
<sequence length="1130" mass="125364">MLAQQRLTGLEQKARQCHWCVVHLYSQLRPAPQRRGHGAIHGECAIASCLGRPRTEQLHQAKMVPVSSASLAPRAQPLNSPNLVVLVLFDCTGARSATEQLALETSRQGQPNPWLAIKFEGQPQETDQNDHCTEGEAQVYKPPRDAAIIRLYYSLYLISRKSRLRTPCSNLPRQLRSTTRGQESPMNSLGGRQPLPPMSSQGNKMYGSGGNQFGGPLAGSAQRTGYGSGSGGGGMMGTASPPGRTVLEGYRDDIMNGFEKESPRYNPANVSRPQSSTLVNVNDAIQVHLLVETALGDSKEFEILSQEEVDDLKKQIKALSQRIETTRQNLAIQSKYRDAAISMAKLYSPTDKKRSLDLQGKRRSLLGNRSSSSDQVQEADRERLASERKCEELALELWSLEKRVMEPQSRLLKHTAGILQMTHKGPKKMQKSQGASQQNGMPGSPESIYTYSNARISTGPVSEVDLFDERSLYRTADRLDGLGGSLDRRDSMDPIPAPLKSPSREQLESQLKTISMTEEKLEDLNTRLRAVIVKANPQNESSYGKPPRAQTNATRSPSDAGVLLSSHLEYLERGIKELDQDQRQSRNDGAKDVALEETIEKLNNQVRGLLLPHNPNQPMPPTLTGDGHREQLAYFQEVVRALEVELSNAVSNASKGVQVQDNQSQMETVLTGLWEVIQNGQAENKRRKQERRQARMAQGFEPDEDDVSDDDGDDPNEAFSLPAFSSKVQWLYSQATSLKDQKKVLQRQIKQQRELNSKTDATKDAEITQKTEELERTKALLLRTEADANSVRQQLSDMMEQLDRVTQAENQRQQNLAGGEAAAVRAAQDELAARNEQFAAVQEQLKSRTEKLEALEVQIQSLKAEHEVGGTAIQSRLAESEAKITDLTTQVAAAAAAQTKSEELVASKEKEISAKESELESMFEKVAELQTEVTIARAELDGAYGSRAQRAAEVAANPAIQKELDVLSKKNASLVVEIADLQAAQSKQGAGGKEAEEREKILKKELAETIEEFEQMTKASIEWEKEREELERSIDKLRDERENLEAQLSDEKVKWLGMKSPGIDGAPSPGSTSTTVLKNEFKKMMRDTRTENVKALRAEQEQRRRAEEELRALKKQLGPGKSGLSQSLVT</sequence>
<dbReference type="PANTHER" id="PTHR42963">
    <property type="entry name" value="CHROMOSOME PARTITION PROTEIN MUKB"/>
    <property type="match status" value="1"/>
</dbReference>
<gene>
    <name evidence="7" type="ORF">BP5796_08913</name>
</gene>
<dbReference type="GO" id="GO:0005737">
    <property type="term" value="C:cytoplasm"/>
    <property type="evidence" value="ECO:0007669"/>
    <property type="project" value="TreeGrafter"/>
</dbReference>
<feature type="region of interest" description="Disordered" evidence="4">
    <location>
        <begin position="1096"/>
        <end position="1130"/>
    </location>
</feature>
<accession>A0A3D8R2P6</accession>
<dbReference type="GO" id="GO:0003677">
    <property type="term" value="F:DNA binding"/>
    <property type="evidence" value="ECO:0007669"/>
    <property type="project" value="UniProtKB-KW"/>
</dbReference>
<keyword evidence="8" id="KW-1185">Reference proteome</keyword>
<reference evidence="7 8" key="1">
    <citation type="journal article" date="2018" name="IMA Fungus">
        <title>IMA Genome-F 9: Draft genome sequence of Annulohypoxylon stygium, Aspergillus mulundensis, Berkeleyomyces basicola (syn. Thielaviopsis basicola), Ceratocystis smalleyi, two Cercospora beticola strains, Coleophoma cylindrospora, Fusarium fracticaudum, Phialophora cf. hyalina, and Morchella septimelata.</title>
        <authorList>
            <person name="Wingfield B.D."/>
            <person name="Bills G.F."/>
            <person name="Dong Y."/>
            <person name="Huang W."/>
            <person name="Nel W.J."/>
            <person name="Swalarsk-Parry B.S."/>
            <person name="Vaghefi N."/>
            <person name="Wilken P.M."/>
            <person name="An Z."/>
            <person name="de Beer Z.W."/>
            <person name="De Vos L."/>
            <person name="Chen L."/>
            <person name="Duong T.A."/>
            <person name="Gao Y."/>
            <person name="Hammerbacher A."/>
            <person name="Kikkert J.R."/>
            <person name="Li Y."/>
            <person name="Li H."/>
            <person name="Li K."/>
            <person name="Li Q."/>
            <person name="Liu X."/>
            <person name="Ma X."/>
            <person name="Naidoo K."/>
            <person name="Pethybridge S.J."/>
            <person name="Sun J."/>
            <person name="Steenkamp E.T."/>
            <person name="van der Nest M.A."/>
            <person name="van Wyk S."/>
            <person name="Wingfield M.J."/>
            <person name="Xiong C."/>
            <person name="Yue Q."/>
            <person name="Zhang X."/>
        </authorList>
    </citation>
    <scope>NUCLEOTIDE SEQUENCE [LARGE SCALE GENOMIC DNA]</scope>
    <source>
        <strain evidence="7 8">BP5796</strain>
    </source>
</reference>